<reference evidence="3 4" key="1">
    <citation type="submission" date="2019-08" db="EMBL/GenBank/DDBJ databases">
        <authorList>
            <person name="Shi S."/>
        </authorList>
    </citation>
    <scope>NUCLEOTIDE SEQUENCE [LARGE SCALE GENOMIC DNA]</scope>
    <source>
        <strain evidence="3 4">GY10130</strain>
    </source>
</reference>
<keyword evidence="4" id="KW-1185">Reference proteome</keyword>
<dbReference type="Proteomes" id="UP000321926">
    <property type="component" value="Unassembled WGS sequence"/>
</dbReference>
<keyword evidence="2" id="KW-0812">Transmembrane</keyword>
<keyword evidence="2" id="KW-1133">Transmembrane helix</keyword>
<organism evidence="3 4">
    <name type="scientific">Pontibacter qinzhouensis</name>
    <dbReference type="NCBI Taxonomy" id="2603253"/>
    <lineage>
        <taxon>Bacteria</taxon>
        <taxon>Pseudomonadati</taxon>
        <taxon>Bacteroidota</taxon>
        <taxon>Cytophagia</taxon>
        <taxon>Cytophagales</taxon>
        <taxon>Hymenobacteraceae</taxon>
        <taxon>Pontibacter</taxon>
    </lineage>
</organism>
<feature type="compositionally biased region" description="Polar residues" evidence="1">
    <location>
        <begin position="58"/>
        <end position="69"/>
    </location>
</feature>
<feature type="region of interest" description="Disordered" evidence="1">
    <location>
        <begin position="44"/>
        <end position="101"/>
    </location>
</feature>
<name>A0A5C8KFF5_9BACT</name>
<evidence type="ECO:0000256" key="1">
    <source>
        <dbReference type="SAM" id="MobiDB-lite"/>
    </source>
</evidence>
<accession>A0A5C8KFF5</accession>
<gene>
    <name evidence="3" type="ORF">FVR03_02130</name>
</gene>
<sequence>MKQRDTSAEASESSHSNSGTKLAVGLLAGAGVGVLAGVLLAPEKGKDARKKIAESASKLGSQVSNSLNSTKEKLNSWTAAKPDKTRVVTSPYNDVSSRDHSALDAMVKDQVIRDGEGDSTGLPGMLK</sequence>
<protein>
    <submittedName>
        <fullName evidence="3">YtxH domain-containing protein</fullName>
    </submittedName>
</protein>
<keyword evidence="2" id="KW-0472">Membrane</keyword>
<comment type="caution">
    <text evidence="3">The sequence shown here is derived from an EMBL/GenBank/DDBJ whole genome shotgun (WGS) entry which is preliminary data.</text>
</comment>
<dbReference type="InterPro" id="IPR024623">
    <property type="entry name" value="YtxH"/>
</dbReference>
<evidence type="ECO:0000256" key="2">
    <source>
        <dbReference type="SAM" id="Phobius"/>
    </source>
</evidence>
<dbReference type="EMBL" id="VRTY01000005">
    <property type="protein sequence ID" value="TXK52128.1"/>
    <property type="molecule type" value="Genomic_DNA"/>
</dbReference>
<dbReference type="AlphaFoldDB" id="A0A5C8KFF5"/>
<feature type="transmembrane region" description="Helical" evidence="2">
    <location>
        <begin position="22"/>
        <end position="41"/>
    </location>
</feature>
<evidence type="ECO:0000313" key="4">
    <source>
        <dbReference type="Proteomes" id="UP000321926"/>
    </source>
</evidence>
<evidence type="ECO:0000313" key="3">
    <source>
        <dbReference type="EMBL" id="TXK52128.1"/>
    </source>
</evidence>
<dbReference type="Pfam" id="PF12732">
    <property type="entry name" value="YtxH"/>
    <property type="match status" value="1"/>
</dbReference>
<feature type="compositionally biased region" description="Basic and acidic residues" evidence="1">
    <location>
        <begin position="44"/>
        <end position="53"/>
    </location>
</feature>
<proteinExistence type="predicted"/>